<evidence type="ECO:0000256" key="5">
    <source>
        <dbReference type="SAM" id="Coils"/>
    </source>
</evidence>
<feature type="domain" description="B box-type" evidence="7">
    <location>
        <begin position="91"/>
        <end position="132"/>
    </location>
</feature>
<dbReference type="CDD" id="cd19762">
    <property type="entry name" value="Bbox2_TRIM7-like"/>
    <property type="match status" value="1"/>
</dbReference>
<dbReference type="Proteomes" id="UP000189705">
    <property type="component" value="Unplaced"/>
</dbReference>
<dbReference type="Pfam" id="PF00622">
    <property type="entry name" value="SPRY"/>
    <property type="match status" value="1"/>
</dbReference>
<protein>
    <submittedName>
        <fullName evidence="10">Zinc finger protein RFP-like</fullName>
    </submittedName>
</protein>
<dbReference type="GeneID" id="102383906"/>
<dbReference type="PRINTS" id="PR01407">
    <property type="entry name" value="BUTYPHLNCDUF"/>
</dbReference>
<keyword evidence="9" id="KW-1185">Reference proteome</keyword>
<evidence type="ECO:0000256" key="3">
    <source>
        <dbReference type="ARBA" id="ARBA00022833"/>
    </source>
</evidence>
<dbReference type="InterPro" id="IPR001841">
    <property type="entry name" value="Znf_RING"/>
</dbReference>
<dbReference type="PROSITE" id="PS00518">
    <property type="entry name" value="ZF_RING_1"/>
    <property type="match status" value="1"/>
</dbReference>
<organism evidence="9 10">
    <name type="scientific">Alligator sinensis</name>
    <name type="common">Chinese alligator</name>
    <dbReference type="NCBI Taxonomy" id="38654"/>
    <lineage>
        <taxon>Eukaryota</taxon>
        <taxon>Metazoa</taxon>
        <taxon>Chordata</taxon>
        <taxon>Craniata</taxon>
        <taxon>Vertebrata</taxon>
        <taxon>Euteleostomi</taxon>
        <taxon>Archelosauria</taxon>
        <taxon>Archosauria</taxon>
        <taxon>Crocodylia</taxon>
        <taxon>Alligatoridae</taxon>
        <taxon>Alligatorinae</taxon>
        <taxon>Alligator</taxon>
    </lineage>
</organism>
<dbReference type="InParanoid" id="A0A1U7SKZ0"/>
<keyword evidence="2 4" id="KW-0863">Zinc-finger</keyword>
<dbReference type="SMART" id="SM00184">
    <property type="entry name" value="RING"/>
    <property type="match status" value="1"/>
</dbReference>
<evidence type="ECO:0000259" key="8">
    <source>
        <dbReference type="PROSITE" id="PS50188"/>
    </source>
</evidence>
<dbReference type="SMART" id="SM00336">
    <property type="entry name" value="BBOX"/>
    <property type="match status" value="1"/>
</dbReference>
<dbReference type="InterPro" id="IPR013320">
    <property type="entry name" value="ConA-like_dom_sf"/>
</dbReference>
<evidence type="ECO:0000313" key="10">
    <source>
        <dbReference type="RefSeq" id="XP_006037663.1"/>
    </source>
</evidence>
<accession>A0A1U7SKZ0</accession>
<dbReference type="InterPro" id="IPR003877">
    <property type="entry name" value="SPRY_dom"/>
</dbReference>
<dbReference type="Gene3D" id="3.30.40.10">
    <property type="entry name" value="Zinc/RING finger domain, C3HC4 (zinc finger)"/>
    <property type="match status" value="1"/>
</dbReference>
<feature type="domain" description="B30.2/SPRY" evidence="8">
    <location>
        <begin position="289"/>
        <end position="476"/>
    </location>
</feature>
<evidence type="ECO:0000256" key="4">
    <source>
        <dbReference type="PROSITE-ProRule" id="PRU00024"/>
    </source>
</evidence>
<dbReference type="SUPFAM" id="SSF57850">
    <property type="entry name" value="RING/U-box"/>
    <property type="match status" value="1"/>
</dbReference>
<evidence type="ECO:0000259" key="6">
    <source>
        <dbReference type="PROSITE" id="PS50089"/>
    </source>
</evidence>
<dbReference type="InterPro" id="IPR013083">
    <property type="entry name" value="Znf_RING/FYVE/PHD"/>
</dbReference>
<keyword evidence="1" id="KW-0479">Metal-binding</keyword>
<dbReference type="SUPFAM" id="SSF57845">
    <property type="entry name" value="B-box zinc-binding domain"/>
    <property type="match status" value="1"/>
</dbReference>
<dbReference type="GO" id="GO:0008270">
    <property type="term" value="F:zinc ion binding"/>
    <property type="evidence" value="ECO:0007669"/>
    <property type="project" value="UniProtKB-KW"/>
</dbReference>
<proteinExistence type="predicted"/>
<dbReference type="OrthoDB" id="9410880at2759"/>
<dbReference type="PANTHER" id="PTHR24103">
    <property type="entry name" value="E3 UBIQUITIN-PROTEIN LIGASE TRIM"/>
    <property type="match status" value="1"/>
</dbReference>
<dbReference type="InterPro" id="IPR003879">
    <property type="entry name" value="Butyrophylin_SPRY"/>
</dbReference>
<dbReference type="Pfam" id="PF00643">
    <property type="entry name" value="zf-B_box"/>
    <property type="match status" value="1"/>
</dbReference>
<dbReference type="eggNOG" id="KOG2177">
    <property type="taxonomic scope" value="Eukaryota"/>
</dbReference>
<dbReference type="SUPFAM" id="SSF49899">
    <property type="entry name" value="Concanavalin A-like lectins/glucanases"/>
    <property type="match status" value="1"/>
</dbReference>
<dbReference type="FunFam" id="2.60.120.920:FF:000004">
    <property type="entry name" value="Butyrophilin subfamily 1 member A1"/>
    <property type="match status" value="1"/>
</dbReference>
<keyword evidence="3" id="KW-0862">Zinc</keyword>
<dbReference type="AlphaFoldDB" id="A0A1U7SKZ0"/>
<dbReference type="RefSeq" id="XP_006037663.1">
    <property type="nucleotide sequence ID" value="XM_006037601.3"/>
</dbReference>
<dbReference type="InterPro" id="IPR006574">
    <property type="entry name" value="PRY"/>
</dbReference>
<dbReference type="Gene3D" id="2.60.120.920">
    <property type="match status" value="1"/>
</dbReference>
<sequence>MAAGNPVQRLQEEAICSICLEYFREPVTLDCGHNFCLACVTQCWEASDKSTSCPECREIIQQKNFRKNKQLANIAELSQKLSLQVAQESGKAERLCEKHQEPLKLFCEEDQTSTCLVCHVSRAHRDHRLVPVEEAVQEYKEKIETQLVILRKERLKLQKFIVKKENVHQKYLNHVQAKRQKITNEFKELHQFLEEQEQILLALVREVEEEIVKEQKDFVTRLLEEIAGLSELISKIEEKCQQPASEFLQDIRDTLSRYENVKFQKAEFFSTDLQKKIHNFAETYKTLEDTTMKFKDHLLEEMGKNRVDVILDPATAHSNLNLSEDQRSVEYKQAEQTQPDNPERFSSALCVLGSEGFLAGKHYWEVEVGNREGWTIGTARTSVKRKGWFCLKPEEGVWALRQQYNLLQALTSPRVLLTLTKRPTKIRVYLDYGRGQVSFYDADNGTPIFTFNDSFNEKIFPFFSLWSPGTYIKLYP</sequence>
<dbReference type="PROSITE" id="PS50188">
    <property type="entry name" value="B302_SPRY"/>
    <property type="match status" value="1"/>
</dbReference>
<gene>
    <name evidence="10" type="primary">LOC102383906</name>
</gene>
<feature type="coiled-coil region" evidence="5">
    <location>
        <begin position="190"/>
        <end position="239"/>
    </location>
</feature>
<dbReference type="KEGG" id="asn:102383906"/>
<evidence type="ECO:0000313" key="9">
    <source>
        <dbReference type="Proteomes" id="UP000189705"/>
    </source>
</evidence>
<reference evidence="10" key="1">
    <citation type="submission" date="2025-08" db="UniProtKB">
        <authorList>
            <consortium name="RefSeq"/>
        </authorList>
    </citation>
    <scope>IDENTIFICATION</scope>
</reference>
<dbReference type="CDD" id="cd12888">
    <property type="entry name" value="SPRY_PRY_TRIM7_like"/>
    <property type="match status" value="1"/>
</dbReference>
<dbReference type="Gene3D" id="3.30.160.60">
    <property type="entry name" value="Classic Zinc Finger"/>
    <property type="match status" value="1"/>
</dbReference>
<dbReference type="InterPro" id="IPR000315">
    <property type="entry name" value="Znf_B-box"/>
</dbReference>
<dbReference type="InterPro" id="IPR050143">
    <property type="entry name" value="TRIM/RBCC"/>
</dbReference>
<dbReference type="InterPro" id="IPR043136">
    <property type="entry name" value="B30.2/SPRY_sf"/>
</dbReference>
<dbReference type="InterPro" id="IPR017907">
    <property type="entry name" value="Znf_RING_CS"/>
</dbReference>
<name>A0A1U7SKZ0_ALLSI</name>
<dbReference type="SMART" id="SM00589">
    <property type="entry name" value="PRY"/>
    <property type="match status" value="1"/>
</dbReference>
<dbReference type="Pfam" id="PF13765">
    <property type="entry name" value="PRY"/>
    <property type="match status" value="1"/>
</dbReference>
<feature type="domain" description="RING-type" evidence="6">
    <location>
        <begin position="16"/>
        <end position="57"/>
    </location>
</feature>
<dbReference type="InterPro" id="IPR001870">
    <property type="entry name" value="B30.2/SPRY"/>
</dbReference>
<dbReference type="PROSITE" id="PS50089">
    <property type="entry name" value="ZF_RING_2"/>
    <property type="match status" value="1"/>
</dbReference>
<dbReference type="Pfam" id="PF15227">
    <property type="entry name" value="zf-C3HC4_4"/>
    <property type="match status" value="1"/>
</dbReference>
<dbReference type="SMART" id="SM00449">
    <property type="entry name" value="SPRY"/>
    <property type="match status" value="1"/>
</dbReference>
<evidence type="ECO:0000259" key="7">
    <source>
        <dbReference type="PROSITE" id="PS50119"/>
    </source>
</evidence>
<keyword evidence="5" id="KW-0175">Coiled coil</keyword>
<evidence type="ECO:0000256" key="1">
    <source>
        <dbReference type="ARBA" id="ARBA00022723"/>
    </source>
</evidence>
<dbReference type="CDD" id="cd16594">
    <property type="entry name" value="RING-HC_TRIM7-like_C-IV"/>
    <property type="match status" value="1"/>
</dbReference>
<dbReference type="PROSITE" id="PS50119">
    <property type="entry name" value="ZF_BBOX"/>
    <property type="match status" value="1"/>
</dbReference>
<evidence type="ECO:0000256" key="2">
    <source>
        <dbReference type="ARBA" id="ARBA00022771"/>
    </source>
</evidence>